<keyword evidence="4" id="KW-0436">Ligase</keyword>
<evidence type="ECO:0000256" key="1">
    <source>
        <dbReference type="PROSITE-ProRule" id="PRU00409"/>
    </source>
</evidence>
<dbReference type="PROSITE" id="PS50206">
    <property type="entry name" value="RHODANESE_3"/>
    <property type="match status" value="1"/>
</dbReference>
<keyword evidence="1" id="KW-0067">ATP-binding</keyword>
<dbReference type="Gene3D" id="3.30.470.20">
    <property type="entry name" value="ATP-grasp fold, B domain"/>
    <property type="match status" value="1"/>
</dbReference>
<protein>
    <submittedName>
        <fullName evidence="4">Predicted ATP-dependent carboligase, ATP-grasp superfamily</fullName>
    </submittedName>
</protein>
<dbReference type="SMART" id="SM00226">
    <property type="entry name" value="LMWPc"/>
    <property type="match status" value="1"/>
</dbReference>
<gene>
    <name evidence="4" type="ORF">SAMN04488042_106164</name>
</gene>
<evidence type="ECO:0000259" key="3">
    <source>
        <dbReference type="PROSITE" id="PS50975"/>
    </source>
</evidence>
<dbReference type="GO" id="GO:0005524">
    <property type="term" value="F:ATP binding"/>
    <property type="evidence" value="ECO:0007669"/>
    <property type="project" value="UniProtKB-UniRule"/>
</dbReference>
<feature type="domain" description="Rhodanese" evidence="2">
    <location>
        <begin position="419"/>
        <end position="468"/>
    </location>
</feature>
<dbReference type="InterPro" id="IPR001763">
    <property type="entry name" value="Rhodanese-like_dom"/>
</dbReference>
<dbReference type="STRING" id="254406.SAMN04488042_106164"/>
<dbReference type="GO" id="GO:0016874">
    <property type="term" value="F:ligase activity"/>
    <property type="evidence" value="ECO:0007669"/>
    <property type="project" value="UniProtKB-KW"/>
</dbReference>
<dbReference type="Pfam" id="PF15632">
    <property type="entry name" value="ATPgrasp_Ter"/>
    <property type="match status" value="1"/>
</dbReference>
<dbReference type="InterPro" id="IPR023485">
    <property type="entry name" value="Ptyr_pPase"/>
</dbReference>
<dbReference type="Pfam" id="PF01451">
    <property type="entry name" value="LMWPc"/>
    <property type="match status" value="1"/>
</dbReference>
<keyword evidence="5" id="KW-1185">Reference proteome</keyword>
<dbReference type="OrthoDB" id="9793058at2"/>
<dbReference type="SUPFAM" id="SSF52788">
    <property type="entry name" value="Phosphotyrosine protein phosphatases I"/>
    <property type="match status" value="1"/>
</dbReference>
<accession>A0A1I4Q331</accession>
<dbReference type="Gene3D" id="3.40.50.2300">
    <property type="match status" value="1"/>
</dbReference>
<keyword evidence="1" id="KW-0547">Nucleotide-binding</keyword>
<evidence type="ECO:0000313" key="4">
    <source>
        <dbReference type="EMBL" id="SFM34472.1"/>
    </source>
</evidence>
<dbReference type="AlphaFoldDB" id="A0A1I4Q331"/>
<dbReference type="InterPro" id="IPR011761">
    <property type="entry name" value="ATP-grasp"/>
</dbReference>
<dbReference type="GO" id="GO:0046872">
    <property type="term" value="F:metal ion binding"/>
    <property type="evidence" value="ECO:0007669"/>
    <property type="project" value="InterPro"/>
</dbReference>
<evidence type="ECO:0000313" key="5">
    <source>
        <dbReference type="Proteomes" id="UP000199144"/>
    </source>
</evidence>
<sequence length="563" mass="62858">MSENLLSGRRILLLGSNERAALSACRSLGRKGAIVEIATFDPIRQPAELSRYCRKRFFLGSPVTDMADVRKRLAAHLDKYQYDAVFPITDMACELVYADYAALASRAVIVGPELDAYLRAVDKAQALKLAKKAGLNAPNGILLYPGDDPTPAFDILAEGPVYAKPVRSCLVTDDFVNSFEVKKCRTRSQLERKLSEDLPRLPVLVQRPVEGHGVGLNILADRGRLVAASMNRRLHEPPEGGGSSFRCNVPMAEEDIQIARDIARRLDWSGLMMVELKGNDGHLTIMEMNCRPWGSIETAIRAGIDFPALAVAQALGLSLPESLVASDRPVRVRNLKNDLRWVFGQRRRWLSRSSPLVDWLGALPRAALGWEYLDIERGNDPLPAIGQFNPVFARVWRRGQLGMKMAAARLGYRHHFQKLDKRDPILFLCQGNINRSAVAEILFRQAGFEHVLSGGVLPFHGRGISPAAARFLEMQGMDGTKHRSRNFHSCKAFVSEGARIIVFDFRTMADVWVMFPEFRPQVMLFDDLARLKAGELPDPHGESEAEYVECFERISVTLQDQIG</sequence>
<name>A0A1I4Q331_9RHOB</name>
<feature type="domain" description="ATP-grasp" evidence="3">
    <location>
        <begin position="127"/>
        <end position="315"/>
    </location>
</feature>
<organism evidence="4 5">
    <name type="scientific">Shimia aestuarii</name>
    <dbReference type="NCBI Taxonomy" id="254406"/>
    <lineage>
        <taxon>Bacteria</taxon>
        <taxon>Pseudomonadati</taxon>
        <taxon>Pseudomonadota</taxon>
        <taxon>Alphaproteobacteria</taxon>
        <taxon>Rhodobacterales</taxon>
        <taxon>Roseobacteraceae</taxon>
    </lineage>
</organism>
<dbReference type="PROSITE" id="PS50975">
    <property type="entry name" value="ATP_GRASP"/>
    <property type="match status" value="1"/>
</dbReference>
<dbReference type="InterPro" id="IPR036196">
    <property type="entry name" value="Ptyr_pPase_sf"/>
</dbReference>
<reference evidence="4 5" key="1">
    <citation type="submission" date="2016-10" db="EMBL/GenBank/DDBJ databases">
        <authorList>
            <person name="de Groot N.N."/>
        </authorList>
    </citation>
    <scope>NUCLEOTIDE SEQUENCE [LARGE SCALE GENOMIC DNA]</scope>
    <source>
        <strain evidence="4 5">DSM 15283</strain>
    </source>
</reference>
<dbReference type="EMBL" id="FOTQ01000006">
    <property type="protein sequence ID" value="SFM34472.1"/>
    <property type="molecule type" value="Genomic_DNA"/>
</dbReference>
<dbReference type="SUPFAM" id="SSF56059">
    <property type="entry name" value="Glutathione synthetase ATP-binding domain-like"/>
    <property type="match status" value="1"/>
</dbReference>
<evidence type="ECO:0000259" key="2">
    <source>
        <dbReference type="PROSITE" id="PS50206"/>
    </source>
</evidence>
<dbReference type="RefSeq" id="WP_093094623.1">
    <property type="nucleotide sequence ID" value="NZ_FOTQ01000006.1"/>
</dbReference>
<proteinExistence type="predicted"/>
<dbReference type="Proteomes" id="UP000199144">
    <property type="component" value="Unassembled WGS sequence"/>
</dbReference>